<accession>A0A0N4V5B2</accession>
<dbReference type="PANTHER" id="PTHR21389:SF0">
    <property type="entry name" value="ETOPOSIDE-INDUCED PROTEIN 2.4 HOMOLOG"/>
    <property type="match status" value="1"/>
</dbReference>
<evidence type="ECO:0000256" key="1">
    <source>
        <dbReference type="ARBA" id="ARBA00004141"/>
    </source>
</evidence>
<reference evidence="7 8" key="2">
    <citation type="submission" date="2018-10" db="EMBL/GenBank/DDBJ databases">
        <authorList>
            <consortium name="Pathogen Informatics"/>
        </authorList>
    </citation>
    <scope>NUCLEOTIDE SEQUENCE [LARGE SCALE GENOMIC DNA]</scope>
</reference>
<evidence type="ECO:0000256" key="5">
    <source>
        <dbReference type="SAM" id="MobiDB-lite"/>
    </source>
</evidence>
<dbReference type="GO" id="GO:0016236">
    <property type="term" value="P:macroautophagy"/>
    <property type="evidence" value="ECO:0007669"/>
    <property type="project" value="TreeGrafter"/>
</dbReference>
<evidence type="ECO:0000313" key="9">
    <source>
        <dbReference type="WBParaSite" id="EVEC_0000540201-mRNA-1"/>
    </source>
</evidence>
<proteinExistence type="predicted"/>
<evidence type="ECO:0000256" key="3">
    <source>
        <dbReference type="ARBA" id="ARBA00022989"/>
    </source>
</evidence>
<dbReference type="PANTHER" id="PTHR21389">
    <property type="entry name" value="P53 INDUCED PROTEIN"/>
    <property type="match status" value="1"/>
</dbReference>
<dbReference type="Proteomes" id="UP000274131">
    <property type="component" value="Unassembled WGS sequence"/>
</dbReference>
<keyword evidence="3 6" id="KW-1133">Transmembrane helix</keyword>
<evidence type="ECO:0000256" key="6">
    <source>
        <dbReference type="SAM" id="Phobius"/>
    </source>
</evidence>
<comment type="subcellular location">
    <subcellularLocation>
        <location evidence="1">Membrane</location>
        <topology evidence="1">Multi-pass membrane protein</topology>
    </subcellularLocation>
</comment>
<protein>
    <submittedName>
        <fullName evidence="9">Derlin</fullName>
    </submittedName>
</protein>
<dbReference type="EMBL" id="UXUI01008033">
    <property type="protein sequence ID" value="VDD90282.1"/>
    <property type="molecule type" value="Genomic_DNA"/>
</dbReference>
<dbReference type="GO" id="GO:0005783">
    <property type="term" value="C:endoplasmic reticulum"/>
    <property type="evidence" value="ECO:0007669"/>
    <property type="project" value="TreeGrafter"/>
</dbReference>
<reference evidence="9" key="1">
    <citation type="submission" date="2017-02" db="UniProtKB">
        <authorList>
            <consortium name="WormBaseParasite"/>
        </authorList>
    </citation>
    <scope>IDENTIFICATION</scope>
</reference>
<evidence type="ECO:0000256" key="2">
    <source>
        <dbReference type="ARBA" id="ARBA00022692"/>
    </source>
</evidence>
<dbReference type="GO" id="GO:0016020">
    <property type="term" value="C:membrane"/>
    <property type="evidence" value="ECO:0007669"/>
    <property type="project" value="UniProtKB-SubCell"/>
</dbReference>
<name>A0A0N4V5B2_ENTVE</name>
<keyword evidence="8" id="KW-1185">Reference proteome</keyword>
<feature type="region of interest" description="Disordered" evidence="5">
    <location>
        <begin position="16"/>
        <end position="49"/>
    </location>
</feature>
<evidence type="ECO:0000256" key="4">
    <source>
        <dbReference type="ARBA" id="ARBA00023136"/>
    </source>
</evidence>
<keyword evidence="2 6" id="KW-0812">Transmembrane</keyword>
<dbReference type="OrthoDB" id="266518at2759"/>
<evidence type="ECO:0000313" key="7">
    <source>
        <dbReference type="EMBL" id="VDD90282.1"/>
    </source>
</evidence>
<dbReference type="AlphaFoldDB" id="A0A0N4V5B2"/>
<organism evidence="9">
    <name type="scientific">Enterobius vermicularis</name>
    <name type="common">Human pinworm</name>
    <dbReference type="NCBI Taxonomy" id="51028"/>
    <lineage>
        <taxon>Eukaryota</taxon>
        <taxon>Metazoa</taxon>
        <taxon>Ecdysozoa</taxon>
        <taxon>Nematoda</taxon>
        <taxon>Chromadorea</taxon>
        <taxon>Rhabditida</taxon>
        <taxon>Spirurina</taxon>
        <taxon>Oxyuridomorpha</taxon>
        <taxon>Oxyuroidea</taxon>
        <taxon>Oxyuridae</taxon>
        <taxon>Enterobius</taxon>
    </lineage>
</organism>
<dbReference type="STRING" id="51028.A0A0N4V5B2"/>
<gene>
    <name evidence="7" type="ORF">EVEC_LOCUS5033</name>
</gene>
<feature type="transmembrane region" description="Helical" evidence="6">
    <location>
        <begin position="161"/>
        <end position="179"/>
    </location>
</feature>
<sequence length="222" mass="25859">RIKTQSFQNVHRLKTTPAVREAHKETPSRTGQTVLESQRSVGEPQREKTSGPIFLCHQSFDDYFRWRLNYLRKPVLVMANVAFFNGIWCLDVSNAALRYKDVHAVNFPTFAYDFKGLITLKRTLIPNLLTPMTQIIFSFEYVWTAKGINVTRRLDMIERQWAYYAGFGAIMAILSMIWTDVVLNSFIFGMSFPFFIIESSNYLPLFLLPKVPLPFHFVLFHC</sequence>
<keyword evidence="4 6" id="KW-0472">Membrane</keyword>
<feature type="compositionally biased region" description="Polar residues" evidence="5">
    <location>
        <begin position="28"/>
        <end position="40"/>
    </location>
</feature>
<dbReference type="WBParaSite" id="EVEC_0000540201-mRNA-1">
    <property type="protein sequence ID" value="EVEC_0000540201-mRNA-1"/>
    <property type="gene ID" value="EVEC_0000540201"/>
</dbReference>
<evidence type="ECO:0000313" key="8">
    <source>
        <dbReference type="Proteomes" id="UP000274131"/>
    </source>
</evidence>